<evidence type="ECO:0000256" key="2">
    <source>
        <dbReference type="ARBA" id="ARBA00023186"/>
    </source>
</evidence>
<dbReference type="InterPro" id="IPR013805">
    <property type="entry name" value="GrpE_CC"/>
</dbReference>
<dbReference type="PANTHER" id="PTHR21237:SF23">
    <property type="entry name" value="GRPE PROTEIN HOMOLOG, MITOCHONDRIAL"/>
    <property type="match status" value="1"/>
</dbReference>
<reference evidence="6 7" key="1">
    <citation type="submission" date="2019-07" db="EMBL/GenBank/DDBJ databases">
        <title>Genomic Encyclopedia of Type Strains, Phase IV (KMG-IV): sequencing the most valuable type-strain genomes for metagenomic binning, comparative biology and taxonomic classification.</title>
        <authorList>
            <person name="Goeker M."/>
        </authorList>
    </citation>
    <scope>NUCLEOTIDE SEQUENCE [LARGE SCALE GENOMIC DNA]</scope>
    <source>
        <strain evidence="6 7">DSM 18961</strain>
    </source>
</reference>
<protein>
    <recommendedName>
        <fullName evidence="3">Protein GrpE</fullName>
    </recommendedName>
    <alternativeName>
        <fullName evidence="3">HSP-70 cofactor</fullName>
    </alternativeName>
</protein>
<proteinExistence type="inferred from homology"/>
<keyword evidence="2 3" id="KW-0143">Chaperone</keyword>
<dbReference type="HAMAP" id="MF_01151">
    <property type="entry name" value="GrpE"/>
    <property type="match status" value="1"/>
</dbReference>
<comment type="subunit">
    <text evidence="3">Homodimer.</text>
</comment>
<comment type="function">
    <text evidence="3">Participates actively in the response to hyperosmotic and heat shock by preventing the aggregation of stress-denatured proteins, in association with DnaK and GrpE. It is the nucleotide exchange factor for DnaK and may function as a thermosensor. Unfolded proteins bind initially to DnaJ; upon interaction with the DnaJ-bound protein, DnaK hydrolyzes its bound ATP, resulting in the formation of a stable complex. GrpE releases ADP from DnaK; ATP binding to DnaK triggers the release of the substrate protein, thus completing the reaction cycle. Several rounds of ATP-dependent interactions between DnaJ, DnaK and GrpE are required for fully efficient folding.</text>
</comment>
<evidence type="ECO:0000256" key="1">
    <source>
        <dbReference type="ARBA" id="ARBA00009054"/>
    </source>
</evidence>
<dbReference type="GO" id="GO:0042803">
    <property type="term" value="F:protein homodimerization activity"/>
    <property type="evidence" value="ECO:0007669"/>
    <property type="project" value="InterPro"/>
</dbReference>
<dbReference type="Gene3D" id="2.30.22.10">
    <property type="entry name" value="Head domain of nucleotide exchange factor GrpE"/>
    <property type="match status" value="1"/>
</dbReference>
<dbReference type="Gene3D" id="3.90.20.20">
    <property type="match status" value="1"/>
</dbReference>
<dbReference type="EMBL" id="VNIA01000002">
    <property type="protein sequence ID" value="TYP99180.1"/>
    <property type="molecule type" value="Genomic_DNA"/>
</dbReference>
<dbReference type="InterPro" id="IPR000740">
    <property type="entry name" value="GrpE"/>
</dbReference>
<dbReference type="PANTHER" id="PTHR21237">
    <property type="entry name" value="GRPE PROTEIN"/>
    <property type="match status" value="1"/>
</dbReference>
<sequence>MSKGQYTEEDELKDNLDKMNLDEEVTENQEIEQEAEKKKEPTAEELLQVEKDKYLRLFAEFENYKKRTSKERIELFRTANQELMTAVLPVLDDFERALTHIEEDKEAEELRKGVLLIYQKLITTLEQKGLTKIEVTSGDVFDPETHQAITQIPAPSEDLKGKIIDCVEKGYKLGDKIIRHPKVVVGQA</sequence>
<gene>
    <name evidence="3" type="primary">grpE</name>
    <name evidence="6" type="ORF">C7447_102500</name>
</gene>
<feature type="region of interest" description="Disordered" evidence="5">
    <location>
        <begin position="1"/>
        <end position="44"/>
    </location>
</feature>
<feature type="compositionally biased region" description="Basic and acidic residues" evidence="5">
    <location>
        <begin position="34"/>
        <end position="44"/>
    </location>
</feature>
<dbReference type="GO" id="GO:0005737">
    <property type="term" value="C:cytoplasm"/>
    <property type="evidence" value="ECO:0007669"/>
    <property type="project" value="UniProtKB-SubCell"/>
</dbReference>
<comment type="caution">
    <text evidence="6">The sequence shown here is derived from an EMBL/GenBank/DDBJ whole genome shotgun (WGS) entry which is preliminary data.</text>
</comment>
<dbReference type="GO" id="GO:0051087">
    <property type="term" value="F:protein-folding chaperone binding"/>
    <property type="evidence" value="ECO:0007669"/>
    <property type="project" value="InterPro"/>
</dbReference>
<dbReference type="GO" id="GO:0051082">
    <property type="term" value="F:unfolded protein binding"/>
    <property type="evidence" value="ECO:0007669"/>
    <property type="project" value="TreeGrafter"/>
</dbReference>
<keyword evidence="3" id="KW-0346">Stress response</keyword>
<dbReference type="GO" id="GO:0000774">
    <property type="term" value="F:adenyl-nucleotide exchange factor activity"/>
    <property type="evidence" value="ECO:0007669"/>
    <property type="project" value="InterPro"/>
</dbReference>
<dbReference type="PRINTS" id="PR00773">
    <property type="entry name" value="GRPEPROTEIN"/>
</dbReference>
<dbReference type="InterPro" id="IPR009012">
    <property type="entry name" value="GrpE_head"/>
</dbReference>
<dbReference type="SUPFAM" id="SSF58014">
    <property type="entry name" value="Coiled-coil domain of nucleotide exchange factor GrpE"/>
    <property type="match status" value="1"/>
</dbReference>
<organism evidence="6 7">
    <name type="scientific">Tenacibaculum adriaticum</name>
    <dbReference type="NCBI Taxonomy" id="413713"/>
    <lineage>
        <taxon>Bacteria</taxon>
        <taxon>Pseudomonadati</taxon>
        <taxon>Bacteroidota</taxon>
        <taxon>Flavobacteriia</taxon>
        <taxon>Flavobacteriales</taxon>
        <taxon>Flavobacteriaceae</taxon>
        <taxon>Tenacibaculum</taxon>
    </lineage>
</organism>
<evidence type="ECO:0000313" key="7">
    <source>
        <dbReference type="Proteomes" id="UP000323136"/>
    </source>
</evidence>
<dbReference type="SUPFAM" id="SSF51064">
    <property type="entry name" value="Head domain of nucleotide exchange factor GrpE"/>
    <property type="match status" value="1"/>
</dbReference>
<evidence type="ECO:0000256" key="5">
    <source>
        <dbReference type="SAM" id="MobiDB-lite"/>
    </source>
</evidence>
<dbReference type="Pfam" id="PF01025">
    <property type="entry name" value="GrpE"/>
    <property type="match status" value="1"/>
</dbReference>
<name>A0A5S5DTC0_9FLAO</name>
<keyword evidence="7" id="KW-1185">Reference proteome</keyword>
<evidence type="ECO:0000256" key="4">
    <source>
        <dbReference type="RuleBase" id="RU004478"/>
    </source>
</evidence>
<feature type="compositionally biased region" description="Acidic residues" evidence="5">
    <location>
        <begin position="22"/>
        <end position="33"/>
    </location>
</feature>
<keyword evidence="3" id="KW-0963">Cytoplasm</keyword>
<dbReference type="OrthoDB" id="9812586at2"/>
<evidence type="ECO:0000256" key="3">
    <source>
        <dbReference type="HAMAP-Rule" id="MF_01151"/>
    </source>
</evidence>
<accession>A0A5S5DTC0</accession>
<dbReference type="Proteomes" id="UP000323136">
    <property type="component" value="Unassembled WGS sequence"/>
</dbReference>
<comment type="subcellular location">
    <subcellularLocation>
        <location evidence="3">Cytoplasm</location>
    </subcellularLocation>
</comment>
<dbReference type="GO" id="GO:0006457">
    <property type="term" value="P:protein folding"/>
    <property type="evidence" value="ECO:0007669"/>
    <property type="project" value="InterPro"/>
</dbReference>
<comment type="similarity">
    <text evidence="1 3 4">Belongs to the GrpE family.</text>
</comment>
<dbReference type="RefSeq" id="WP_148869961.1">
    <property type="nucleotide sequence ID" value="NZ_VNIA01000002.1"/>
</dbReference>
<evidence type="ECO:0000313" key="6">
    <source>
        <dbReference type="EMBL" id="TYP99180.1"/>
    </source>
</evidence>
<dbReference type="CDD" id="cd00446">
    <property type="entry name" value="GrpE"/>
    <property type="match status" value="1"/>
</dbReference>
<dbReference type="AlphaFoldDB" id="A0A5S5DTC0"/>